<evidence type="ECO:0000256" key="1">
    <source>
        <dbReference type="ARBA" id="ARBA00004496"/>
    </source>
</evidence>
<dbReference type="InterPro" id="IPR041370">
    <property type="entry name" value="Mlase_EEF1AKMT1/ZCCHC4"/>
</dbReference>
<name>A0AAE8SXQ9_9PEZI</name>
<proteinExistence type="inferred from homology"/>
<keyword evidence="3 5" id="KW-0489">Methyltransferase</keyword>
<comment type="subcellular location">
    <subcellularLocation>
        <location evidence="1 5">Cytoplasm</location>
    </subcellularLocation>
</comment>
<evidence type="ECO:0000256" key="4">
    <source>
        <dbReference type="ARBA" id="ARBA00022679"/>
    </source>
</evidence>
<evidence type="ECO:0000256" key="3">
    <source>
        <dbReference type="ARBA" id="ARBA00022603"/>
    </source>
</evidence>
<dbReference type="GO" id="GO:0016279">
    <property type="term" value="F:protein-lysine N-methyltransferase activity"/>
    <property type="evidence" value="ECO:0007669"/>
    <property type="project" value="UniProtKB-UniRule"/>
</dbReference>
<protein>
    <recommendedName>
        <fullName evidence="5">Protein-lysine N-methyltransferase EFM5</fullName>
        <ecNumber evidence="5">2.1.1.-</ecNumber>
    </recommendedName>
    <alternativeName>
        <fullName evidence="5">Elongation factor methyltransferase 5</fullName>
    </alternativeName>
</protein>
<dbReference type="AlphaFoldDB" id="A0AAE8SXQ9"/>
<dbReference type="Proteomes" id="UP001187682">
    <property type="component" value="Unassembled WGS sequence"/>
</dbReference>
<dbReference type="SUPFAM" id="SSF53335">
    <property type="entry name" value="S-adenosyl-L-methionine-dependent methyltransferases"/>
    <property type="match status" value="1"/>
</dbReference>
<evidence type="ECO:0000256" key="5">
    <source>
        <dbReference type="HAMAP-Rule" id="MF_03187"/>
    </source>
</evidence>
<evidence type="ECO:0000313" key="6">
    <source>
        <dbReference type="EMBL" id="SPO05085.1"/>
    </source>
</evidence>
<sequence>MSGYDTDDEPLALSSHALEALAQFTAERDVQVHRFEKLKMEVDAQHSRDAALTIESFTEDWNESQFWYTQETARLYAGELLRGATSLTNIAVVSTPSVFVEMKNILAEWPEEDRPSVILLEHDERFKVFAEYVHYDYRRPFNLPGHLQGTIDRVICDPPFLNEDCQTKMAMSVRWMTRAAKAARVIISTGERMQPIVLKLYKAFGVRTTTLEPRHARELGNEFLCYASFEGPSWSWVEEEE</sequence>
<keyword evidence="4 5" id="KW-0808">Transferase</keyword>
<comment type="caution">
    <text evidence="6">The sequence shown here is derived from an EMBL/GenBank/DDBJ whole genome shotgun (WGS) entry which is preliminary data.</text>
</comment>
<comment type="similarity">
    <text evidence="5">Belongs to the class I-like SAM-binding methyltransferase superfamily. EFM5 family.</text>
</comment>
<dbReference type="InterPro" id="IPR019369">
    <property type="entry name" value="Efm5/EEF1AKMT1"/>
</dbReference>
<dbReference type="InterPro" id="IPR029063">
    <property type="entry name" value="SAM-dependent_MTases_sf"/>
</dbReference>
<reference evidence="6" key="1">
    <citation type="submission" date="2018-03" db="EMBL/GenBank/DDBJ databases">
        <authorList>
            <person name="Guldener U."/>
        </authorList>
    </citation>
    <scope>NUCLEOTIDE SEQUENCE</scope>
</reference>
<dbReference type="EC" id="2.1.1.-" evidence="5"/>
<dbReference type="GO" id="GO:0005737">
    <property type="term" value="C:cytoplasm"/>
    <property type="evidence" value="ECO:0007669"/>
    <property type="project" value="UniProtKB-SubCell"/>
</dbReference>
<evidence type="ECO:0000313" key="7">
    <source>
        <dbReference type="Proteomes" id="UP001187682"/>
    </source>
</evidence>
<dbReference type="Pfam" id="PF10237">
    <property type="entry name" value="N6-adenineMlase"/>
    <property type="match status" value="1"/>
</dbReference>
<keyword evidence="2 5" id="KW-0963">Cytoplasm</keyword>
<dbReference type="PANTHER" id="PTHR13200">
    <property type="entry name" value="EEF1A LYSINE METHYLTRANSFERASE 1"/>
    <property type="match status" value="1"/>
</dbReference>
<dbReference type="HAMAP" id="MF_03187">
    <property type="entry name" value="Methyltr_EFM5"/>
    <property type="match status" value="1"/>
</dbReference>
<comment type="function">
    <text evidence="5">S-adenosyl-L-methionine-dependent protein-lysine N-methyltransferase that trimethylates elongation factor 1-alpha at 'Lys-79'.</text>
</comment>
<accession>A0AAE8SXQ9</accession>
<gene>
    <name evidence="5" type="primary">EFM5</name>
    <name evidence="6" type="ORF">DNG_07770</name>
</gene>
<evidence type="ECO:0000256" key="2">
    <source>
        <dbReference type="ARBA" id="ARBA00022490"/>
    </source>
</evidence>
<dbReference type="GO" id="GO:0032259">
    <property type="term" value="P:methylation"/>
    <property type="evidence" value="ECO:0007669"/>
    <property type="project" value="UniProtKB-KW"/>
</dbReference>
<keyword evidence="7" id="KW-1185">Reference proteome</keyword>
<organism evidence="6 7">
    <name type="scientific">Cephalotrichum gorgonifer</name>
    <dbReference type="NCBI Taxonomy" id="2041049"/>
    <lineage>
        <taxon>Eukaryota</taxon>
        <taxon>Fungi</taxon>
        <taxon>Dikarya</taxon>
        <taxon>Ascomycota</taxon>
        <taxon>Pezizomycotina</taxon>
        <taxon>Sordariomycetes</taxon>
        <taxon>Hypocreomycetidae</taxon>
        <taxon>Microascales</taxon>
        <taxon>Microascaceae</taxon>
        <taxon>Cephalotrichum</taxon>
    </lineage>
</organism>
<dbReference type="PANTHER" id="PTHR13200:SF0">
    <property type="entry name" value="EEF1A LYSINE METHYLTRANSFERASE 1"/>
    <property type="match status" value="1"/>
</dbReference>
<dbReference type="EMBL" id="ONZQ02000012">
    <property type="protein sequence ID" value="SPO05085.1"/>
    <property type="molecule type" value="Genomic_DNA"/>
</dbReference>